<dbReference type="SUPFAM" id="SSF118359">
    <property type="entry name" value="Expressed protein At2g23090/F21P24.15"/>
    <property type="match status" value="1"/>
</dbReference>
<dbReference type="Proteomes" id="UP001600888">
    <property type="component" value="Unassembled WGS sequence"/>
</dbReference>
<dbReference type="PANTHER" id="PTHR33788:SF1">
    <property type="entry name" value="ZINC-BINDING PROTEIN"/>
    <property type="match status" value="1"/>
</dbReference>
<proteinExistence type="predicted"/>
<gene>
    <name evidence="3" type="ORF">FJTKL_08260</name>
</gene>
<dbReference type="Gene3D" id="4.10.1050.10">
    <property type="entry name" value="At2g23090-like"/>
    <property type="match status" value="1"/>
</dbReference>
<feature type="region of interest" description="Disordered" evidence="1">
    <location>
        <begin position="59"/>
        <end position="90"/>
    </location>
</feature>
<reference evidence="3 4" key="1">
    <citation type="submission" date="2024-03" db="EMBL/GenBank/DDBJ databases">
        <title>A high-quality draft genome sequence of Diaporthe vaccinii, a causative agent of upright dieback and viscid rot disease in cranberry plants.</title>
        <authorList>
            <person name="Sarrasin M."/>
            <person name="Lang B.F."/>
            <person name="Burger G."/>
        </authorList>
    </citation>
    <scope>NUCLEOTIDE SEQUENCE [LARGE SCALE GENOMIC DNA]</scope>
    <source>
        <strain evidence="3 4">IS7</strain>
    </source>
</reference>
<feature type="region of interest" description="Disordered" evidence="1">
    <location>
        <begin position="132"/>
        <end position="159"/>
    </location>
</feature>
<sequence>MPKAACNGRGGTGLLEFCLTKISASPSESSINSHTIIKRSIKAQRLPVKNHPQQLSRTLLKMGGGNGAKSAQKRERAAKNAGKEAKSQLKVNETAKDIQCKVCFSTFLKTSRAPAYANPLLPIVPKRNLKSRDKGTPWLTNPCDITVSPNTPRTSTPSP</sequence>
<organism evidence="3 4">
    <name type="scientific">Diaporthe vaccinii</name>
    <dbReference type="NCBI Taxonomy" id="105482"/>
    <lineage>
        <taxon>Eukaryota</taxon>
        <taxon>Fungi</taxon>
        <taxon>Dikarya</taxon>
        <taxon>Ascomycota</taxon>
        <taxon>Pezizomycotina</taxon>
        <taxon>Sordariomycetes</taxon>
        <taxon>Sordariomycetidae</taxon>
        <taxon>Diaporthales</taxon>
        <taxon>Diaporthaceae</taxon>
        <taxon>Diaporthe</taxon>
        <taxon>Diaporthe eres species complex</taxon>
    </lineage>
</organism>
<dbReference type="PANTHER" id="PTHR33788">
    <property type="entry name" value="OS07G0114300 PROTEIN"/>
    <property type="match status" value="1"/>
</dbReference>
<protein>
    <recommendedName>
        <fullName evidence="2">Small EDRK-rich factor-like N-terminal domain-containing protein</fullName>
    </recommendedName>
</protein>
<feature type="domain" description="Small EDRK-rich factor-like N-terminal" evidence="2">
    <location>
        <begin position="64"/>
        <end position="96"/>
    </location>
</feature>
<feature type="compositionally biased region" description="Basic and acidic residues" evidence="1">
    <location>
        <begin position="72"/>
        <end position="90"/>
    </location>
</feature>
<dbReference type="EMBL" id="JBAWTH010000031">
    <property type="protein sequence ID" value="KAL2285313.1"/>
    <property type="molecule type" value="Genomic_DNA"/>
</dbReference>
<feature type="compositionally biased region" description="Low complexity" evidence="1">
    <location>
        <begin position="146"/>
        <end position="159"/>
    </location>
</feature>
<evidence type="ECO:0000259" key="2">
    <source>
        <dbReference type="Pfam" id="PF04419"/>
    </source>
</evidence>
<dbReference type="InterPro" id="IPR026939">
    <property type="entry name" value="ZNF706/At2g23090_sf"/>
</dbReference>
<dbReference type="InterPro" id="IPR007513">
    <property type="entry name" value="SERF-like_N"/>
</dbReference>
<dbReference type="InterPro" id="IPR039713">
    <property type="entry name" value="At2g23090-like"/>
</dbReference>
<accession>A0ABR4ESA8</accession>
<evidence type="ECO:0000313" key="4">
    <source>
        <dbReference type="Proteomes" id="UP001600888"/>
    </source>
</evidence>
<comment type="caution">
    <text evidence="3">The sequence shown here is derived from an EMBL/GenBank/DDBJ whole genome shotgun (WGS) entry which is preliminary data.</text>
</comment>
<keyword evidence="4" id="KW-1185">Reference proteome</keyword>
<name>A0ABR4ESA8_9PEZI</name>
<evidence type="ECO:0000313" key="3">
    <source>
        <dbReference type="EMBL" id="KAL2285313.1"/>
    </source>
</evidence>
<evidence type="ECO:0000256" key="1">
    <source>
        <dbReference type="SAM" id="MobiDB-lite"/>
    </source>
</evidence>
<dbReference type="Pfam" id="PF04419">
    <property type="entry name" value="SERF-like_N"/>
    <property type="match status" value="1"/>
</dbReference>